<feature type="domain" description="EGF-like" evidence="13">
    <location>
        <begin position="195"/>
        <end position="234"/>
    </location>
</feature>
<keyword evidence="9" id="KW-0675">Receptor</keyword>
<keyword evidence="4 12" id="KW-0732">Signal</keyword>
<dbReference type="EMBL" id="WNTK01000002">
    <property type="protein sequence ID" value="KAG9490522.1"/>
    <property type="molecule type" value="Genomic_DNA"/>
</dbReference>
<dbReference type="Proteomes" id="UP000770717">
    <property type="component" value="Unassembled WGS sequence"/>
</dbReference>
<dbReference type="SMART" id="SM00180">
    <property type="entry name" value="EGF_Lam"/>
    <property type="match status" value="5"/>
</dbReference>
<keyword evidence="5" id="KW-0677">Repeat</keyword>
<dbReference type="SMART" id="SM00286">
    <property type="entry name" value="PTI"/>
    <property type="match status" value="9"/>
</dbReference>
<evidence type="ECO:0000256" key="10">
    <source>
        <dbReference type="ARBA" id="ARBA00023180"/>
    </source>
</evidence>
<feature type="domain" description="EGF-like" evidence="13">
    <location>
        <begin position="865"/>
        <end position="907"/>
    </location>
</feature>
<evidence type="ECO:0000256" key="5">
    <source>
        <dbReference type="ARBA" id="ARBA00022737"/>
    </source>
</evidence>
<dbReference type="InterPro" id="IPR001881">
    <property type="entry name" value="EGF-like_Ca-bd_dom"/>
</dbReference>
<dbReference type="SMART" id="SM00181">
    <property type="entry name" value="EGF"/>
    <property type="match status" value="21"/>
</dbReference>
<dbReference type="FunFam" id="2.30.180.10:FF:000014">
    <property type="entry name" value="Stabilin 1"/>
    <property type="match status" value="1"/>
</dbReference>
<feature type="domain" description="EGF-like" evidence="13">
    <location>
        <begin position="320"/>
        <end position="360"/>
    </location>
</feature>
<dbReference type="InterPro" id="IPR056806">
    <property type="entry name" value="EGF_STAB1-2"/>
</dbReference>
<name>A0A8J6KF12_ELECQ</name>
<dbReference type="OrthoDB" id="286301at2759"/>
<dbReference type="PANTHER" id="PTHR24038:SF0">
    <property type="entry name" value="STABILIN-2"/>
    <property type="match status" value="1"/>
</dbReference>
<feature type="domain" description="FAS1" evidence="14">
    <location>
        <begin position="1133"/>
        <end position="1261"/>
    </location>
</feature>
<evidence type="ECO:0000256" key="2">
    <source>
        <dbReference type="ARBA" id="ARBA00022536"/>
    </source>
</evidence>
<feature type="disulfide bond" evidence="11">
    <location>
        <begin position="1370"/>
        <end position="1379"/>
    </location>
</feature>
<dbReference type="Pfam" id="PF24887">
    <property type="entry name" value="EGF_STAB1-2"/>
    <property type="match status" value="2"/>
</dbReference>
<evidence type="ECO:0000256" key="7">
    <source>
        <dbReference type="ARBA" id="ARBA00023136"/>
    </source>
</evidence>
<feature type="disulfide bond" evidence="11">
    <location>
        <begin position="164"/>
        <end position="181"/>
    </location>
</feature>
<feature type="disulfide bond" evidence="11">
    <location>
        <begin position="138"/>
        <end position="147"/>
    </location>
</feature>
<keyword evidence="3" id="KW-0812">Transmembrane</keyword>
<feature type="disulfide bond" evidence="11">
    <location>
        <begin position="1983"/>
        <end position="1992"/>
    </location>
</feature>
<evidence type="ECO:0000256" key="12">
    <source>
        <dbReference type="SAM" id="SignalP"/>
    </source>
</evidence>
<feature type="domain" description="EGF-like" evidence="13">
    <location>
        <begin position="1953"/>
        <end position="1993"/>
    </location>
</feature>
<dbReference type="GO" id="GO:0005041">
    <property type="term" value="F:low-density lipoprotein particle receptor activity"/>
    <property type="evidence" value="ECO:0007669"/>
    <property type="project" value="TreeGrafter"/>
</dbReference>
<evidence type="ECO:0000259" key="13">
    <source>
        <dbReference type="PROSITE" id="PS50026"/>
    </source>
</evidence>
<dbReference type="Gene3D" id="2.170.300.10">
    <property type="entry name" value="Tie2 ligand-binding domain superfamily"/>
    <property type="match status" value="1"/>
</dbReference>
<evidence type="ECO:0000256" key="1">
    <source>
        <dbReference type="ARBA" id="ARBA00004479"/>
    </source>
</evidence>
<dbReference type="FunFam" id="2.30.180.10:FF:000017">
    <property type="entry name" value="Stabilin 2"/>
    <property type="match status" value="1"/>
</dbReference>
<keyword evidence="7" id="KW-0472">Membrane</keyword>
<feature type="domain" description="EGF-like" evidence="13">
    <location>
        <begin position="156"/>
        <end position="193"/>
    </location>
</feature>
<dbReference type="Pfam" id="PF02469">
    <property type="entry name" value="Fasciclin"/>
    <property type="match status" value="6"/>
</dbReference>
<keyword evidence="2 11" id="KW-0245">EGF-like domain</keyword>
<feature type="disulfide bond" evidence="11">
    <location>
        <begin position="183"/>
        <end position="192"/>
    </location>
</feature>
<gene>
    <name evidence="15" type="ORF">GDO78_006061</name>
</gene>
<dbReference type="PROSITE" id="PS01186">
    <property type="entry name" value="EGF_2"/>
    <property type="match status" value="11"/>
</dbReference>
<accession>A0A8J6KF12</accession>
<protein>
    <recommendedName>
        <fullName evidence="17">Stabilin 2</fullName>
    </recommendedName>
</protein>
<dbReference type="SUPFAM" id="SSF82153">
    <property type="entry name" value="FAS1 domain"/>
    <property type="match status" value="6"/>
</dbReference>
<feature type="domain" description="EGF-like" evidence="13">
    <location>
        <begin position="235"/>
        <end position="274"/>
    </location>
</feature>
<keyword evidence="10" id="KW-0325">Glycoprotein</keyword>
<dbReference type="InterPro" id="IPR024731">
    <property type="entry name" value="NELL2-like_EGF"/>
</dbReference>
<keyword evidence="6" id="KW-1133">Transmembrane helix</keyword>
<feature type="domain" description="EGF-like" evidence="13">
    <location>
        <begin position="1551"/>
        <end position="1592"/>
    </location>
</feature>
<dbReference type="FunFam" id="2.30.180.10:FF:000005">
    <property type="entry name" value="Stabilin 2"/>
    <property type="match status" value="2"/>
</dbReference>
<dbReference type="FunFam" id="2.10.25.10:FF:000038">
    <property type="entry name" value="Fibrillin 2"/>
    <property type="match status" value="1"/>
</dbReference>
<keyword evidence="8 11" id="KW-1015">Disulfide bond</keyword>
<feature type="domain" description="EGF-like" evidence="13">
    <location>
        <begin position="1509"/>
        <end position="1550"/>
    </location>
</feature>
<dbReference type="PROSITE" id="PS50026">
    <property type="entry name" value="EGF_3"/>
    <property type="match status" value="15"/>
</dbReference>
<evidence type="ECO:0000256" key="11">
    <source>
        <dbReference type="PROSITE-ProRule" id="PRU00076"/>
    </source>
</evidence>
<evidence type="ECO:0000313" key="16">
    <source>
        <dbReference type="Proteomes" id="UP000770717"/>
    </source>
</evidence>
<feature type="domain" description="FAS1" evidence="14">
    <location>
        <begin position="1592"/>
        <end position="1722"/>
    </location>
</feature>
<dbReference type="InterPro" id="IPR000782">
    <property type="entry name" value="FAS1_domain"/>
</dbReference>
<feature type="domain" description="FAS1" evidence="14">
    <location>
        <begin position="1734"/>
        <end position="1876"/>
    </location>
</feature>
<comment type="caution">
    <text evidence="11">Lacks conserved residue(s) required for the propagation of feature annotation.</text>
</comment>
<evidence type="ECO:0000256" key="8">
    <source>
        <dbReference type="ARBA" id="ARBA00023157"/>
    </source>
</evidence>
<feature type="signal peptide" evidence="12">
    <location>
        <begin position="1"/>
        <end position="22"/>
    </location>
</feature>
<dbReference type="PANTHER" id="PTHR24038">
    <property type="entry name" value="STABILIN"/>
    <property type="match status" value="1"/>
</dbReference>
<dbReference type="GO" id="GO:0005509">
    <property type="term" value="F:calcium ion binding"/>
    <property type="evidence" value="ECO:0007669"/>
    <property type="project" value="InterPro"/>
</dbReference>
<evidence type="ECO:0008006" key="17">
    <source>
        <dbReference type="Google" id="ProtNLM"/>
    </source>
</evidence>
<evidence type="ECO:0000256" key="6">
    <source>
        <dbReference type="ARBA" id="ARBA00022989"/>
    </source>
</evidence>
<comment type="caution">
    <text evidence="15">The sequence shown here is derived from an EMBL/GenBank/DDBJ whole genome shotgun (WGS) entry which is preliminary data.</text>
</comment>
<evidence type="ECO:0000313" key="15">
    <source>
        <dbReference type="EMBL" id="KAG9490522.1"/>
    </source>
</evidence>
<evidence type="ECO:0000256" key="3">
    <source>
        <dbReference type="ARBA" id="ARBA00022692"/>
    </source>
</evidence>
<reference evidence="15" key="1">
    <citation type="thesis" date="2020" institute="ProQuest LLC" country="789 East Eisenhower Parkway, Ann Arbor, MI, USA">
        <title>Comparative Genomics and Chromosome Evolution.</title>
        <authorList>
            <person name="Mudd A.B."/>
        </authorList>
    </citation>
    <scope>NUCLEOTIDE SEQUENCE</scope>
    <source>
        <strain evidence="15">HN-11 Male</strain>
        <tissue evidence="15">Kidney and liver</tissue>
    </source>
</reference>
<dbReference type="PROSITE" id="PS50213">
    <property type="entry name" value="FAS1"/>
    <property type="match status" value="6"/>
</dbReference>
<dbReference type="InterPro" id="IPR002049">
    <property type="entry name" value="LE_dom"/>
</dbReference>
<dbReference type="InterPro" id="IPR000742">
    <property type="entry name" value="EGF"/>
</dbReference>
<dbReference type="Gene3D" id="2.30.180.10">
    <property type="entry name" value="FAS1 domain"/>
    <property type="match status" value="6"/>
</dbReference>
<dbReference type="GO" id="GO:0030169">
    <property type="term" value="F:low-density lipoprotein particle binding"/>
    <property type="evidence" value="ECO:0007669"/>
    <property type="project" value="TreeGrafter"/>
</dbReference>
<dbReference type="Gene3D" id="2.10.25.10">
    <property type="entry name" value="Laminin"/>
    <property type="match status" value="13"/>
</dbReference>
<feature type="domain" description="EGF-like" evidence="13">
    <location>
        <begin position="108"/>
        <end position="148"/>
    </location>
</feature>
<dbReference type="SMART" id="SM00179">
    <property type="entry name" value="EGF_CA"/>
    <property type="match status" value="6"/>
</dbReference>
<dbReference type="Pfam" id="PF12947">
    <property type="entry name" value="EGF_3"/>
    <property type="match status" value="6"/>
</dbReference>
<feature type="domain" description="EGF-like" evidence="13">
    <location>
        <begin position="1342"/>
        <end position="1380"/>
    </location>
</feature>
<organism evidence="15 16">
    <name type="scientific">Eleutherodactylus coqui</name>
    <name type="common">Puerto Rican coqui</name>
    <dbReference type="NCBI Taxonomy" id="57060"/>
    <lineage>
        <taxon>Eukaryota</taxon>
        <taxon>Metazoa</taxon>
        <taxon>Chordata</taxon>
        <taxon>Craniata</taxon>
        <taxon>Vertebrata</taxon>
        <taxon>Euteleostomi</taxon>
        <taxon>Amphibia</taxon>
        <taxon>Batrachia</taxon>
        <taxon>Anura</taxon>
        <taxon>Neobatrachia</taxon>
        <taxon>Hyloidea</taxon>
        <taxon>Eleutherodactylidae</taxon>
        <taxon>Eleutherodactylinae</taxon>
        <taxon>Eleutherodactylus</taxon>
        <taxon>Eleutherodactylus</taxon>
    </lineage>
</organism>
<dbReference type="FunFam" id="2.10.25.10:FF:000040">
    <property type="entry name" value="Stabilin 2"/>
    <property type="match status" value="4"/>
</dbReference>
<feature type="disulfide bond" evidence="11">
    <location>
        <begin position="2027"/>
        <end position="2036"/>
    </location>
</feature>
<dbReference type="PROSITE" id="PS00022">
    <property type="entry name" value="EGF_1"/>
    <property type="match status" value="7"/>
</dbReference>
<feature type="domain" description="FAS1" evidence="14">
    <location>
        <begin position="361"/>
        <end position="501"/>
    </location>
</feature>
<keyword evidence="16" id="KW-1185">Reference proteome</keyword>
<feature type="domain" description="EGF-like" evidence="13">
    <location>
        <begin position="908"/>
        <end position="950"/>
    </location>
</feature>
<dbReference type="GO" id="GO:0016020">
    <property type="term" value="C:membrane"/>
    <property type="evidence" value="ECO:0007669"/>
    <property type="project" value="UniProtKB-SubCell"/>
</dbReference>
<feature type="disulfide bond" evidence="11">
    <location>
        <begin position="764"/>
        <end position="773"/>
    </location>
</feature>
<feature type="domain" description="FAS1" evidence="14">
    <location>
        <begin position="513"/>
        <end position="647"/>
    </location>
</feature>
<feature type="domain" description="EGF-like" evidence="13">
    <location>
        <begin position="2000"/>
        <end position="2037"/>
    </location>
</feature>
<feature type="domain" description="EGF-like" evidence="13">
    <location>
        <begin position="1467"/>
        <end position="1508"/>
    </location>
</feature>
<dbReference type="SMART" id="SM00554">
    <property type="entry name" value="FAS1"/>
    <property type="match status" value="6"/>
</dbReference>
<feature type="domain" description="FAS1" evidence="14">
    <location>
        <begin position="992"/>
        <end position="1123"/>
    </location>
</feature>
<feature type="disulfide bond" evidence="11">
    <location>
        <begin position="1432"/>
        <end position="1442"/>
    </location>
</feature>
<dbReference type="SUPFAM" id="SSF57196">
    <property type="entry name" value="EGF/Laminin"/>
    <property type="match status" value="2"/>
</dbReference>
<evidence type="ECO:0000256" key="9">
    <source>
        <dbReference type="ARBA" id="ARBA00023170"/>
    </source>
</evidence>
<dbReference type="FunFam" id="2.30.180.10:FF:000018">
    <property type="entry name" value="Stabilin 2"/>
    <property type="match status" value="1"/>
</dbReference>
<comment type="subcellular location">
    <subcellularLocation>
        <location evidence="1">Membrane</location>
        <topology evidence="1">Single-pass type I membrane protein</topology>
    </subcellularLocation>
</comment>
<proteinExistence type="predicted"/>
<feature type="chain" id="PRO_5035259842" description="Stabilin 2" evidence="12">
    <location>
        <begin position="23"/>
        <end position="2086"/>
    </location>
</feature>
<evidence type="ECO:0000256" key="4">
    <source>
        <dbReference type="ARBA" id="ARBA00022729"/>
    </source>
</evidence>
<sequence>MGRKTTMLIVLAILGLFRTCSGVQTQTTQSVCVEKVLITSRTDCRSCAVNAAVKCMDGFTKTTTGSGIRDCRYFLQLTSYSLTLPGCRHTCTNNTFVSKCCRGYWGPDCMECPGGASSPCRNRGTCSDGLEGDGVCSCQEGFGGTACEKCAEKDKYGDDCRSVCSCVHGVCNSGVNGDGTCLCLSGYGGLSCDQPLPECAALKCEDNMRCVSSSSGAMECKCLPNYELKGTACESINPCLKKVCNAAADCFHTGPNQHNCICKEGYAGDGDVCLPVDPCQTDFGNCPTPSTICKYDGPGKAHCECAEGYSNLLPKIGCQLVDVCATKNTCSKNANCTTVAPGKIECVCQKGYTGDGVVCYGNILERMREINSKPGQWQGRLSLAINLFEEYSWPLTSLGPFTVLVPINKGIRPREVKNLKTNKESILYFIKLHMIAGQLYAEDFNSTDLVYTLTGKSGEITTDEPDNEMKIRIRGSKKRGRFLKKNIIASNGILHIIDKAMDFVEPTLESNTKETIMEILQDNARYNRFRFLLEKSNLGPDLDKDGPYTIFVPNNNALSEMENGTLDYLLSKEGSRKLLELLRYHIVSSAQLDVANIISSTQIMSMANQLIQFKTTSNGQILVNDAEVEEADVGAKNGRIYTLDGVLIPPSIVPILPHRCDETRHEKKLGTCASCTAVLFSKCPPGSLETSLFTHKCTYRRSVMDSDFSVGGCARYCNFTVPVPKCCAGFYGPECRPCPGGFTNPCSGNGECMDGITGNGTCVCDEAFTGYNCQRCLDTNMYGIRCDKKCGCVHGRCNNHVDSDGSCLTGSCKAGFTGQFCDRRTTPCGILLTFCHAHADCSFRNGLPSCVCKLGYEGDGINCVETNACLVSGKSPCNVNAQCIPTEPGKFKCVCRIGWTGDGIDCSEINNCLLPDKGGCHPSATCLYVGPGQSDCECNKGFRGDGIQCEPVNTCLGETEKCHFLAKCQKVASGFWECVCKEGYEGDGKMCYGTVADVVASLPEASEFSKCINDPDIQSLLSQSPNVTMFVPSRRAFDNMKDKVYWMKKENAPTLVRHHTLSGIYRYDDIRALSSTDLLATSLNRNFLQLSIENGNITVGGANFVVSDIAATNGVLHLIDKVLTPDPLTAGQLPDLMTRLEEMPDYSIFRGYIIEYQLAKLIESGDPYTVFAPHNDAINSFIRNKSPATVDEDTIKYHILLGEQLMKNDLHEGMHRKTMLGTSFQVGFFTHNRQVYVNDASVNYTNAATEKGVIHGILKVLEIQKNRCDTNDTSVSLRKCGDCTLTPVCDNNMQPTTILKKPCVYTKYSLGKRFIFIGCQYNCVKTVITKECCSGFFGQQCLSCPGKAGYPCFGNGVCMDGVNGTGVCQCEDGYTGTACETCVKGKYGADCDQECTCVNGQCNEGTTGDGTCQCNVGWRGIKCDTAITEDKCNKICHTSANCLTKEDGTAYCQCASGFEGNGTMCTAIDACATSYGGCSENAGCRKTTPGNRLCVCKEGYAGDGIVCMEIDPCIANNGGCHQFAECTKTGPNKSVCNCLEGYSGDGKKCNPINPCLTKNGGCSDYATCNHTGPAERTCTCKSNYIGNGITCRGTIYEELRKSMKTQNLFYLLQSNLIDELAGPGPFTVFVPNNDVLKNETRAKEWTTKGMMEQVLLYHIISCTQLTRDDLKSMTSVISLQGDPVKIAFSQNTVVLNDDAKIMSDEPMLVFTNGVMHFIDKVLVPKKMQDKSEKTLDDLKNIANTNGYSTMFKLLQDADLMKFIDDPIHQPITMFLPSDQAMKMLPKEQSDFLYNAQNKDKLVQYLKYHIIRDAKIDAYDLLVRGSIKTLQGSDLTIKCADKDSSVGDILLDNRQCRITQRQLTFNGGIAYGIDCFLAPSTLGGRCDSLVTFDMTGECGLCFSVPKCPAGSKPKGQKTKCPYEISFRRIIEGCRQECTMVLWMPQCCKGYFGRDCEACPGSPETPCNSHGTCNEGYAGTGECTCKERFNGTACESCNEGRYGPDCKSCDCINDGICDEGISGTGQCACEKQWTGKRCETKLDLPPVCTPACSSNAVCKKDNVCECKEFYEGDGRTCTGNSSHILVYG</sequence>
<dbReference type="InterPro" id="IPR036378">
    <property type="entry name" value="FAS1_dom_sf"/>
</dbReference>
<feature type="domain" description="EGF-like" evidence="13">
    <location>
        <begin position="1428"/>
        <end position="1466"/>
    </location>
</feature>
<dbReference type="CDD" id="cd00055">
    <property type="entry name" value="EGF_Lam"/>
    <property type="match status" value="1"/>
</dbReference>
<feature type="domain" description="EGF-like" evidence="13">
    <location>
        <begin position="736"/>
        <end position="774"/>
    </location>
</feature>
<evidence type="ECO:0000259" key="14">
    <source>
        <dbReference type="PROSITE" id="PS50213"/>
    </source>
</evidence>